<gene>
    <name evidence="4" type="ORF">NAF29_09395</name>
</gene>
<dbReference type="InterPro" id="IPR015915">
    <property type="entry name" value="Kelch-typ_b-propeller"/>
</dbReference>
<keyword evidence="1" id="KW-0880">Kelch repeat</keyword>
<evidence type="ECO:0000313" key="4">
    <source>
        <dbReference type="EMBL" id="MCM2679878.1"/>
    </source>
</evidence>
<evidence type="ECO:0000313" key="5">
    <source>
        <dbReference type="Proteomes" id="UP001165393"/>
    </source>
</evidence>
<name>A0AA41W7M3_9GAMM</name>
<dbReference type="SUPFAM" id="SSF117281">
    <property type="entry name" value="Kelch motif"/>
    <property type="match status" value="1"/>
</dbReference>
<proteinExistence type="predicted"/>
<evidence type="ECO:0000256" key="2">
    <source>
        <dbReference type="ARBA" id="ARBA00022737"/>
    </source>
</evidence>
<feature type="chain" id="PRO_5041349673" description="N-acetylneuraminic acid mutarotase" evidence="3">
    <location>
        <begin position="24"/>
        <end position="346"/>
    </location>
</feature>
<keyword evidence="5" id="KW-1185">Reference proteome</keyword>
<dbReference type="Gene3D" id="2.120.10.80">
    <property type="entry name" value="Kelch-type beta propeller"/>
    <property type="match status" value="2"/>
</dbReference>
<feature type="signal peptide" evidence="3">
    <location>
        <begin position="1"/>
        <end position="23"/>
    </location>
</feature>
<organism evidence="4 5">
    <name type="scientific">Echinimonas agarilytica</name>
    <dbReference type="NCBI Taxonomy" id="1215918"/>
    <lineage>
        <taxon>Bacteria</taxon>
        <taxon>Pseudomonadati</taxon>
        <taxon>Pseudomonadota</taxon>
        <taxon>Gammaproteobacteria</taxon>
        <taxon>Alteromonadales</taxon>
        <taxon>Echinimonadaceae</taxon>
        <taxon>Echinimonas</taxon>
    </lineage>
</organism>
<dbReference type="PROSITE" id="PS51257">
    <property type="entry name" value="PROKAR_LIPOPROTEIN"/>
    <property type="match status" value="1"/>
</dbReference>
<dbReference type="InterPro" id="IPR006652">
    <property type="entry name" value="Kelch_1"/>
</dbReference>
<protein>
    <recommendedName>
        <fullName evidence="6">N-acetylneuraminic acid mutarotase</fullName>
    </recommendedName>
</protein>
<accession>A0AA41W7M3</accession>
<evidence type="ECO:0008006" key="6">
    <source>
        <dbReference type="Google" id="ProtNLM"/>
    </source>
</evidence>
<reference evidence="4 5" key="1">
    <citation type="journal article" date="2013" name="Antonie Van Leeuwenhoek">
        <title>Echinimonas agarilytica gen. nov., sp. nov., a new gammaproteobacterium isolated from the sea urchin Strongylocentrotus intermedius.</title>
        <authorList>
            <person name="Nedashkovskaya O.I."/>
            <person name="Stenkova A.M."/>
            <person name="Zhukova N.V."/>
            <person name="Van Trappen S."/>
            <person name="Lee J.S."/>
            <person name="Kim S.B."/>
        </authorList>
    </citation>
    <scope>NUCLEOTIDE SEQUENCE [LARGE SCALE GENOMIC DNA]</scope>
    <source>
        <strain evidence="4 5">KMM 6351</strain>
    </source>
</reference>
<dbReference type="PANTHER" id="PTHR45632:SF3">
    <property type="entry name" value="KELCH-LIKE PROTEIN 32"/>
    <property type="match status" value="1"/>
</dbReference>
<dbReference type="EMBL" id="JAMQGP010000003">
    <property type="protein sequence ID" value="MCM2679878.1"/>
    <property type="molecule type" value="Genomic_DNA"/>
</dbReference>
<keyword evidence="3" id="KW-0732">Signal</keyword>
<sequence length="346" mass="38410">MNRLVTVLTVLVSMMTLASCSAAADFQQNQTQLETHAQQWRSLEYQGTPSPRHEAAFVEYQGKFYALGGRRIQSVDVYDPQTSQWHQGTPPPFQIHHVQPVIYQDKIVFAGAMTGGYPTEPPVKNLMYYLPLQDRWEVGPAIPTNRLRGGAGAVILGDQLYLVSGIQNGHTDGHVPWLDRYDFVSDQWTVLADAPRSRDHFQAAFINGKIYALGGRRTSKATGQVFSLTVPEVDVYDIQSDNWKTLPRHQNIPTPRAGSMSLTVEPYIVVVGGETQRATPAHNEVEAFNVRTEQWYSWPNLVEGRHGSGVILHQGKLWTGLGSGARGGKPELTTLEALELPAIPLD</sequence>
<dbReference type="SMART" id="SM00612">
    <property type="entry name" value="Kelch"/>
    <property type="match status" value="4"/>
</dbReference>
<comment type="caution">
    <text evidence="4">The sequence shown here is derived from an EMBL/GenBank/DDBJ whole genome shotgun (WGS) entry which is preliminary data.</text>
</comment>
<dbReference type="AlphaFoldDB" id="A0AA41W7M3"/>
<dbReference type="Proteomes" id="UP001165393">
    <property type="component" value="Unassembled WGS sequence"/>
</dbReference>
<keyword evidence="2" id="KW-0677">Repeat</keyword>
<dbReference type="RefSeq" id="WP_251261291.1">
    <property type="nucleotide sequence ID" value="NZ_JAMQGP010000003.1"/>
</dbReference>
<dbReference type="Pfam" id="PF24681">
    <property type="entry name" value="Kelch_KLHDC2_KLHL20_DRC7"/>
    <property type="match status" value="1"/>
</dbReference>
<evidence type="ECO:0000256" key="1">
    <source>
        <dbReference type="ARBA" id="ARBA00022441"/>
    </source>
</evidence>
<evidence type="ECO:0000256" key="3">
    <source>
        <dbReference type="SAM" id="SignalP"/>
    </source>
</evidence>
<dbReference type="PANTHER" id="PTHR45632">
    <property type="entry name" value="LD33804P"/>
    <property type="match status" value="1"/>
</dbReference>
<dbReference type="Pfam" id="PF01344">
    <property type="entry name" value="Kelch_1"/>
    <property type="match status" value="1"/>
</dbReference>